<evidence type="ECO:0000313" key="2">
    <source>
        <dbReference type="Proteomes" id="UP000255265"/>
    </source>
</evidence>
<keyword evidence="2" id="KW-1185">Reference proteome</keyword>
<evidence type="ECO:0000313" key="1">
    <source>
        <dbReference type="EMBL" id="RDI20707.1"/>
    </source>
</evidence>
<dbReference type="Proteomes" id="UP000255265">
    <property type="component" value="Unassembled WGS sequence"/>
</dbReference>
<dbReference type="OrthoDB" id="8704583at2"/>
<name>A0A370F853_9BURK</name>
<sequence length="72" mass="8612">MYPDPKRVRHHRISTRLDDYEEQRWRRMCDQLGIQPATLLRDLAMAECVRWSVQPDRMQQQAANDPVMKDSA</sequence>
<accession>A0A370F853</accession>
<reference evidence="1 2" key="1">
    <citation type="submission" date="2018-07" db="EMBL/GenBank/DDBJ databases">
        <title>Genomic Encyclopedia of Type Strains, Phase IV (KMG-IV): sequencing the most valuable type-strain genomes for metagenomic binning, comparative biology and taxonomic classification.</title>
        <authorList>
            <person name="Goeker M."/>
        </authorList>
    </citation>
    <scope>NUCLEOTIDE SEQUENCE [LARGE SCALE GENOMIC DNA]</scope>
    <source>
        <strain evidence="1 2">DSM 21352</strain>
    </source>
</reference>
<dbReference type="RefSeq" id="WP_114804219.1">
    <property type="nucleotide sequence ID" value="NZ_QQAV01000010.1"/>
</dbReference>
<dbReference type="EMBL" id="QQAV01000010">
    <property type="protein sequence ID" value="RDI20707.1"/>
    <property type="molecule type" value="Genomic_DNA"/>
</dbReference>
<proteinExistence type="predicted"/>
<gene>
    <name evidence="1" type="ORF">DFR41_110115</name>
</gene>
<comment type="caution">
    <text evidence="1">The sequence shown here is derived from an EMBL/GenBank/DDBJ whole genome shotgun (WGS) entry which is preliminary data.</text>
</comment>
<dbReference type="AlphaFoldDB" id="A0A370F853"/>
<organism evidence="1 2">
    <name type="scientific">Pseudacidovorax intermedius</name>
    <dbReference type="NCBI Taxonomy" id="433924"/>
    <lineage>
        <taxon>Bacteria</taxon>
        <taxon>Pseudomonadati</taxon>
        <taxon>Pseudomonadota</taxon>
        <taxon>Betaproteobacteria</taxon>
        <taxon>Burkholderiales</taxon>
        <taxon>Comamonadaceae</taxon>
        <taxon>Pseudacidovorax</taxon>
    </lineage>
</organism>
<protein>
    <submittedName>
        <fullName evidence="1">Uncharacterized protein</fullName>
    </submittedName>
</protein>